<keyword evidence="4" id="KW-1185">Reference proteome</keyword>
<name>A0A7X6M282_9NOCA</name>
<dbReference type="Pfam" id="PF00730">
    <property type="entry name" value="HhH-GPD"/>
    <property type="match status" value="1"/>
</dbReference>
<feature type="domain" description="HhH-GPD" evidence="2">
    <location>
        <begin position="28"/>
        <end position="126"/>
    </location>
</feature>
<dbReference type="InterPro" id="IPR003265">
    <property type="entry name" value="HhH-GPD_domain"/>
</dbReference>
<dbReference type="SUPFAM" id="SSF48150">
    <property type="entry name" value="DNA-glycosylase"/>
    <property type="match status" value="1"/>
</dbReference>
<proteinExistence type="predicted"/>
<evidence type="ECO:0000256" key="1">
    <source>
        <dbReference type="SAM" id="MobiDB-lite"/>
    </source>
</evidence>
<protein>
    <submittedName>
        <fullName evidence="3">Fe-S cluster assembly protein HesB</fullName>
    </submittedName>
</protein>
<organism evidence="3 4">
    <name type="scientific">Nocardia veterana</name>
    <dbReference type="NCBI Taxonomy" id="132249"/>
    <lineage>
        <taxon>Bacteria</taxon>
        <taxon>Bacillati</taxon>
        <taxon>Actinomycetota</taxon>
        <taxon>Actinomycetes</taxon>
        <taxon>Mycobacteriales</taxon>
        <taxon>Nocardiaceae</taxon>
        <taxon>Nocardia</taxon>
    </lineage>
</organism>
<evidence type="ECO:0000259" key="2">
    <source>
        <dbReference type="Pfam" id="PF00730"/>
    </source>
</evidence>
<gene>
    <name evidence="3" type="ORF">HGA07_25515</name>
</gene>
<feature type="compositionally biased region" description="Low complexity" evidence="1">
    <location>
        <begin position="189"/>
        <end position="205"/>
    </location>
</feature>
<dbReference type="Proteomes" id="UP000523447">
    <property type="component" value="Unassembled WGS sequence"/>
</dbReference>
<dbReference type="Gene3D" id="1.10.340.30">
    <property type="entry name" value="Hypothetical protein, domain 2"/>
    <property type="match status" value="1"/>
</dbReference>
<evidence type="ECO:0000313" key="3">
    <source>
        <dbReference type="EMBL" id="NKY88959.1"/>
    </source>
</evidence>
<dbReference type="EMBL" id="JAAXPE010000037">
    <property type="protein sequence ID" value="NKY88959.1"/>
    <property type="molecule type" value="Genomic_DNA"/>
</dbReference>
<dbReference type="GO" id="GO:0006284">
    <property type="term" value="P:base-excision repair"/>
    <property type="evidence" value="ECO:0007669"/>
    <property type="project" value="InterPro"/>
</dbReference>
<comment type="caution">
    <text evidence="3">The sequence shown here is derived from an EMBL/GenBank/DDBJ whole genome shotgun (WGS) entry which is preliminary data.</text>
</comment>
<evidence type="ECO:0000313" key="4">
    <source>
        <dbReference type="Proteomes" id="UP000523447"/>
    </source>
</evidence>
<dbReference type="NCBIfam" id="TIGR03252">
    <property type="entry name" value="HhH-GPD-type base excision DNA repair protein"/>
    <property type="match status" value="1"/>
</dbReference>
<accession>A0A7X6M282</accession>
<dbReference type="GO" id="GO:0003824">
    <property type="term" value="F:catalytic activity"/>
    <property type="evidence" value="ECO:0007669"/>
    <property type="project" value="InterPro"/>
</dbReference>
<dbReference type="InterPro" id="IPR011257">
    <property type="entry name" value="DNA_glycosylase"/>
</dbReference>
<sequence length="234" mass="25752">MVSRKLCLAQEPEADKLLSEDDFALLTGMLLDQQFPLEHAFRGPKKIADRMDGFDVHKIAAADPEEFEELGATPPAIHRYGRSMARRTQELARYVVEHYDGKTSEIWTRDDPDGKEVLRRLKELPGYGDQKARIFLALLGKQLGVRPAGWEQAAGAYSEPNSRRSAADIVDSDSLLEVRAFKKQMKAAAKESAAAKSTKTATTKARTARARTAKGTDAKPEAVKPGTAKARSAK</sequence>
<dbReference type="AlphaFoldDB" id="A0A7X6M282"/>
<feature type="region of interest" description="Disordered" evidence="1">
    <location>
        <begin position="189"/>
        <end position="234"/>
    </location>
</feature>
<dbReference type="InterPro" id="IPR017658">
    <property type="entry name" value="HhH-GPD_base_excis"/>
</dbReference>
<reference evidence="3 4" key="1">
    <citation type="submission" date="2020-04" db="EMBL/GenBank/DDBJ databases">
        <title>MicrobeNet Type strains.</title>
        <authorList>
            <person name="Nicholson A.C."/>
        </authorList>
    </citation>
    <scope>NUCLEOTIDE SEQUENCE [LARGE SCALE GENOMIC DNA]</scope>
    <source>
        <strain evidence="3 4">DSM 44445</strain>
    </source>
</reference>